<keyword evidence="4" id="KW-1185">Reference proteome</keyword>
<feature type="compositionally biased region" description="Low complexity" evidence="1">
    <location>
        <begin position="42"/>
        <end position="55"/>
    </location>
</feature>
<feature type="compositionally biased region" description="Low complexity" evidence="1">
    <location>
        <begin position="162"/>
        <end position="174"/>
    </location>
</feature>
<feature type="compositionally biased region" description="Low complexity" evidence="1">
    <location>
        <begin position="193"/>
        <end position="209"/>
    </location>
</feature>
<proteinExistence type="predicted"/>
<evidence type="ECO:0008006" key="5">
    <source>
        <dbReference type="Google" id="ProtNLM"/>
    </source>
</evidence>
<feature type="compositionally biased region" description="Polar residues" evidence="1">
    <location>
        <begin position="128"/>
        <end position="151"/>
    </location>
</feature>
<feature type="region of interest" description="Disordered" evidence="1">
    <location>
        <begin position="31"/>
        <end position="65"/>
    </location>
</feature>
<feature type="compositionally biased region" description="Low complexity" evidence="1">
    <location>
        <begin position="280"/>
        <end position="295"/>
    </location>
</feature>
<evidence type="ECO:0000256" key="2">
    <source>
        <dbReference type="SAM" id="Phobius"/>
    </source>
</evidence>
<name>E0UMN6_GLOV7</name>
<dbReference type="RefSeq" id="WP_013334962.1">
    <property type="nucleotide sequence ID" value="NC_014534.1"/>
</dbReference>
<dbReference type="AlphaFoldDB" id="E0UMN6"/>
<dbReference type="Proteomes" id="UP000008206">
    <property type="component" value="Plasmid Cy782202"/>
</dbReference>
<geneLocation type="plasmid" evidence="3 4">
    <name>Cy782202</name>
</geneLocation>
<feature type="region of interest" description="Disordered" evidence="1">
    <location>
        <begin position="280"/>
        <end position="315"/>
    </location>
</feature>
<feature type="transmembrane region" description="Helical" evidence="2">
    <location>
        <begin position="84"/>
        <end position="105"/>
    </location>
</feature>
<evidence type="ECO:0000256" key="1">
    <source>
        <dbReference type="SAM" id="MobiDB-lite"/>
    </source>
</evidence>
<dbReference type="OrthoDB" id="479517at2"/>
<dbReference type="EMBL" id="CP002200">
    <property type="protein sequence ID" value="ADN18216.1"/>
    <property type="molecule type" value="Genomic_DNA"/>
</dbReference>
<feature type="region of interest" description="Disordered" evidence="1">
    <location>
        <begin position="114"/>
        <end position="257"/>
    </location>
</feature>
<protein>
    <recommendedName>
        <fullName evidence="5">Conjugation TrbI family protein</fullName>
    </recommendedName>
</protein>
<dbReference type="KEGG" id="cyj:Cyan7822_6432"/>
<feature type="compositionally biased region" description="Polar residues" evidence="1">
    <location>
        <begin position="301"/>
        <end position="315"/>
    </location>
</feature>
<feature type="compositionally biased region" description="Polar residues" evidence="1">
    <location>
        <begin position="182"/>
        <end position="192"/>
    </location>
</feature>
<dbReference type="HOGENOM" id="CLU_518484_0_0_3"/>
<organism evidence="3 4">
    <name type="scientific">Gloeothece verrucosa (strain PCC 7822)</name>
    <name type="common">Cyanothece sp. (strain PCC 7822)</name>
    <dbReference type="NCBI Taxonomy" id="497965"/>
    <lineage>
        <taxon>Bacteria</taxon>
        <taxon>Bacillati</taxon>
        <taxon>Cyanobacteriota</taxon>
        <taxon>Cyanophyceae</taxon>
        <taxon>Oscillatoriophycideae</taxon>
        <taxon>Chroococcales</taxon>
        <taxon>Aphanothecaceae</taxon>
        <taxon>Gloeothece</taxon>
        <taxon>Gloeothece verrucosa</taxon>
    </lineage>
</organism>
<gene>
    <name evidence="3" type="ordered locus">Cyan7822_6432</name>
</gene>
<accession>E0UMN6</accession>
<keyword evidence="3" id="KW-0614">Plasmid</keyword>
<evidence type="ECO:0000313" key="4">
    <source>
        <dbReference type="Proteomes" id="UP000008206"/>
    </source>
</evidence>
<keyword evidence="2" id="KW-0472">Membrane</keyword>
<sequence length="525" mass="56180">MATESTTTEPATAQPTIKIVADDFDFEEDWEKFCPPLDDKNANNTQNQTDNNSQSVLPQEEEELPDPYQVRTKRTFANHPYSKGTLVLAIVGAGAIVAITLLRLVTGGFAPNRVAKVQPPPSPASVFDDNSPSDRQSPEQVEQLQTQNAMRQQVAELRQINSSGSPKKGHSSPSKSEETEPVRTQPTVSSPPRSTVVYPTRTSTSTPTPTYVPPPPVPVRRSSSIPRYSPLIPVSSSSTVPPVRNVPQSSPSVVNRQPELDPLKQWETAASFGSYGSVPVVSSSNEPLSSTSPSPEGTGNELLQTSYSPTPQAQGEASGYEIMMGTRVGAELETPIVWARGQDKDNFSQNYLVRLKNPLFDSKGEIVIPAGSYLSVQLVDAGSTGIVQLTATAIIINNNGQQQQHNIPNGAILILGKGGGILQAKAQRPNTISQDIMGAVLGGVGNAAGLLNRPSGASYSQFGSSIQYGDTDMTAGFVEGATNSMVNSLQRRNEQARSSLESNPDVFVVKQGTDVQVFVNQTFSF</sequence>
<feature type="compositionally biased region" description="Low complexity" evidence="1">
    <location>
        <begin position="219"/>
        <end position="247"/>
    </location>
</feature>
<keyword evidence="2" id="KW-0812">Transmembrane</keyword>
<evidence type="ECO:0000313" key="3">
    <source>
        <dbReference type="EMBL" id="ADN18216.1"/>
    </source>
</evidence>
<keyword evidence="2" id="KW-1133">Transmembrane helix</keyword>
<reference evidence="4" key="1">
    <citation type="journal article" date="2011" name="MBio">
        <title>Novel metabolic attributes of the genus Cyanothece, comprising a group of unicellular nitrogen-fixing Cyanobacteria.</title>
        <authorList>
            <person name="Bandyopadhyay A."/>
            <person name="Elvitigala T."/>
            <person name="Welsh E."/>
            <person name="Stockel J."/>
            <person name="Liberton M."/>
            <person name="Min H."/>
            <person name="Sherman L.A."/>
            <person name="Pakrasi H.B."/>
        </authorList>
    </citation>
    <scope>NUCLEOTIDE SEQUENCE [LARGE SCALE GENOMIC DNA]</scope>
    <source>
        <strain evidence="4">PCC 7822</strain>
        <plasmid evidence="4">Cy782202</plasmid>
    </source>
</reference>